<feature type="domain" description="Glucose-methanol-choline oxidoreductase N-terminal" evidence="6">
    <location>
        <begin position="219"/>
        <end position="445"/>
    </location>
</feature>
<dbReference type="GO" id="GO:0050660">
    <property type="term" value="F:flavin adenine dinucleotide binding"/>
    <property type="evidence" value="ECO:0007669"/>
    <property type="project" value="InterPro"/>
</dbReference>
<evidence type="ECO:0000313" key="9">
    <source>
        <dbReference type="EMBL" id="AJA09918.1"/>
    </source>
</evidence>
<evidence type="ECO:0000256" key="3">
    <source>
        <dbReference type="ARBA" id="ARBA00022827"/>
    </source>
</evidence>
<dbReference type="Proteomes" id="UP000030907">
    <property type="component" value="Chromosome"/>
</dbReference>
<dbReference type="Pfam" id="PF00890">
    <property type="entry name" value="FAD_binding_2"/>
    <property type="match status" value="1"/>
</dbReference>
<dbReference type="PANTHER" id="PTHR46056:SF12">
    <property type="entry name" value="LONG-CHAIN-ALCOHOL OXIDASE"/>
    <property type="match status" value="1"/>
</dbReference>
<evidence type="ECO:0000256" key="4">
    <source>
        <dbReference type="ARBA" id="ARBA00023002"/>
    </source>
</evidence>
<feature type="domain" description="Glucose-methanol-choline oxidoreductase C-terminal" evidence="8">
    <location>
        <begin position="549"/>
        <end position="660"/>
    </location>
</feature>
<protein>
    <submittedName>
        <fullName evidence="9">Glucose-methanol-choline oxidoreductase</fullName>
    </submittedName>
</protein>
<sequence length="671" mass="72854">MTAPFNFGQLKFLKALTEALFHEAEMAITPDQVVANVCDLFAKVGGTKLDEIRLSLTATEFVLGGPFFTEDDVAGRAQKLKDRLQNSQIDLFQDMARLRGIIYACYYGHWQPGLEPGDQSANAANPVHRQIGFTLPKFRQRGSYDVPLEPVRGREIDPAHILDADSLEDEYDVIVIGSGAGGGVAAYNIAAQGYKVLIVEAGPFYPSHAITHHELDMIASLYKHGALQTSTNRDFVVFQGRCVGGSSTINNGICLRVNEAGRTHPDAKDVLAKWASIGAPVDAAAFHASYDAVQAKLGIAPIEPRSGRHNGPHLINGWHNYAAASTDPREKRAVADWFAKNFGPPNTVNACAYCGYCNSGCAYGRRMGIAQTYLPEACRDHGARILPGTKADRIVWQTAFDGRREAEAVKLILPDQSKGLVRARVGVVVAAGTIASSKLLDRSDIDGTGYQVSLNVASPVVALMPEGVGGDAWDEDQMSSYVDCGDFLLESHFQPPMSMASLMPGWFGDHASRMKNFGRVHSAGILFPADRRGQIADGKLKFSLDIDDDIPVLRDAMATLTKVHFAAGALECYPALARGQTITRDMDVDAFFRDAIREQDDVTLSSSHPHGGNAINEDPQHGVVDPDCRVHGTTNVFVTDASVFPSCIRVNAQWTTMAMAQYATGRRDPFR</sequence>
<evidence type="ECO:0000259" key="8">
    <source>
        <dbReference type="Pfam" id="PF05199"/>
    </source>
</evidence>
<dbReference type="KEGG" id="sphk:SKP52_15195"/>
<dbReference type="InterPro" id="IPR000172">
    <property type="entry name" value="GMC_OxRdtase_N"/>
</dbReference>
<gene>
    <name evidence="9" type="ORF">SKP52_15195</name>
</gene>
<dbReference type="Pfam" id="PF05199">
    <property type="entry name" value="GMC_oxred_C"/>
    <property type="match status" value="1"/>
</dbReference>
<dbReference type="AlphaFoldDB" id="A0A0A7PKZ2"/>
<accession>A0A0A7PKZ2</accession>
<feature type="domain" description="FAD-dependent oxidoreductase 2 FAD-binding" evidence="7">
    <location>
        <begin position="172"/>
        <end position="205"/>
    </location>
</feature>
<proteinExistence type="inferred from homology"/>
<dbReference type="SUPFAM" id="SSF51905">
    <property type="entry name" value="FAD/NAD(P)-binding domain"/>
    <property type="match status" value="1"/>
</dbReference>
<dbReference type="Pfam" id="PF00732">
    <property type="entry name" value="GMC_oxred_N"/>
    <property type="match status" value="1"/>
</dbReference>
<dbReference type="InterPro" id="IPR007867">
    <property type="entry name" value="GMC_OxRtase_C"/>
</dbReference>
<dbReference type="OrthoDB" id="9798604at2"/>
<keyword evidence="2" id="KW-0285">Flavoprotein</keyword>
<feature type="region of interest" description="Disordered" evidence="5">
    <location>
        <begin position="603"/>
        <end position="624"/>
    </location>
</feature>
<dbReference type="InterPro" id="IPR003953">
    <property type="entry name" value="FAD-dep_OxRdtase_2_FAD-bd"/>
</dbReference>
<organism evidence="9 10">
    <name type="scientific">Sphingopyxis fribergensis</name>
    <dbReference type="NCBI Taxonomy" id="1515612"/>
    <lineage>
        <taxon>Bacteria</taxon>
        <taxon>Pseudomonadati</taxon>
        <taxon>Pseudomonadota</taxon>
        <taxon>Alphaproteobacteria</taxon>
        <taxon>Sphingomonadales</taxon>
        <taxon>Sphingomonadaceae</taxon>
        <taxon>Sphingopyxis</taxon>
    </lineage>
</organism>
<keyword evidence="3" id="KW-0274">FAD</keyword>
<keyword evidence="4" id="KW-0560">Oxidoreductase</keyword>
<dbReference type="Gene3D" id="3.50.50.60">
    <property type="entry name" value="FAD/NAD(P)-binding domain"/>
    <property type="match status" value="2"/>
</dbReference>
<dbReference type="EMBL" id="CP009122">
    <property type="protein sequence ID" value="AJA09918.1"/>
    <property type="molecule type" value="Genomic_DNA"/>
</dbReference>
<evidence type="ECO:0000259" key="6">
    <source>
        <dbReference type="Pfam" id="PF00732"/>
    </source>
</evidence>
<dbReference type="STRING" id="1515612.SKP52_15195"/>
<dbReference type="InterPro" id="IPR036188">
    <property type="entry name" value="FAD/NAD-bd_sf"/>
</dbReference>
<keyword evidence="10" id="KW-1185">Reference proteome</keyword>
<evidence type="ECO:0000259" key="7">
    <source>
        <dbReference type="Pfam" id="PF00890"/>
    </source>
</evidence>
<evidence type="ECO:0000256" key="2">
    <source>
        <dbReference type="ARBA" id="ARBA00022630"/>
    </source>
</evidence>
<evidence type="ECO:0000313" key="10">
    <source>
        <dbReference type="Proteomes" id="UP000030907"/>
    </source>
</evidence>
<dbReference type="HOGENOM" id="CLU_409322_0_0_5"/>
<dbReference type="Gene3D" id="3.30.410.10">
    <property type="entry name" value="Cholesterol Oxidase, domain 2"/>
    <property type="match status" value="1"/>
</dbReference>
<comment type="similarity">
    <text evidence="1">Belongs to the GMC oxidoreductase family.</text>
</comment>
<evidence type="ECO:0000256" key="1">
    <source>
        <dbReference type="ARBA" id="ARBA00010790"/>
    </source>
</evidence>
<name>A0A0A7PKZ2_9SPHN</name>
<reference evidence="9 10" key="1">
    <citation type="journal article" date="2015" name="Int. J. Syst. Evol. Microbiol.">
        <title>Description of Sphingopyxis fribergensis sp. nov. - a soil bacterium with the ability to degrade styrene and phenylacetic acid.</title>
        <authorList>
            <person name="Oelschlagel M."/>
            <person name="Ruckert C."/>
            <person name="Kalinowski J."/>
            <person name="Schmidt G."/>
            <person name="Schlomann M."/>
            <person name="Tischler D."/>
        </authorList>
    </citation>
    <scope>NUCLEOTIDE SEQUENCE [LARGE SCALE GENOMIC DNA]</scope>
    <source>
        <strain evidence="9 10">Kp5.2</strain>
    </source>
</reference>
<dbReference type="PANTHER" id="PTHR46056">
    <property type="entry name" value="LONG-CHAIN-ALCOHOL OXIDASE"/>
    <property type="match status" value="1"/>
</dbReference>
<dbReference type="RefSeq" id="WP_039576022.1">
    <property type="nucleotide sequence ID" value="NZ_CP009122.1"/>
</dbReference>
<dbReference type="GO" id="GO:0016614">
    <property type="term" value="F:oxidoreductase activity, acting on CH-OH group of donors"/>
    <property type="evidence" value="ECO:0007669"/>
    <property type="project" value="InterPro"/>
</dbReference>
<evidence type="ECO:0000256" key="5">
    <source>
        <dbReference type="SAM" id="MobiDB-lite"/>
    </source>
</evidence>